<proteinExistence type="predicted"/>
<dbReference type="Pfam" id="PF13845">
    <property type="entry name" value="Septum_form"/>
    <property type="match status" value="1"/>
</dbReference>
<name>A0ABQ1NKX5_9MICC</name>
<evidence type="ECO:0000313" key="3">
    <source>
        <dbReference type="EMBL" id="GGC79754.1"/>
    </source>
</evidence>
<feature type="signal peptide" evidence="1">
    <location>
        <begin position="1"/>
        <end position="25"/>
    </location>
</feature>
<evidence type="ECO:0000313" key="4">
    <source>
        <dbReference type="Proteomes" id="UP000597761"/>
    </source>
</evidence>
<gene>
    <name evidence="3" type="ORF">GCM10011512_02980</name>
</gene>
<feature type="chain" id="PRO_5045676721" description="Septum formation-related domain-containing protein" evidence="1">
    <location>
        <begin position="26"/>
        <end position="163"/>
    </location>
</feature>
<evidence type="ECO:0000259" key="2">
    <source>
        <dbReference type="Pfam" id="PF13845"/>
    </source>
</evidence>
<keyword evidence="1" id="KW-0732">Signal</keyword>
<reference evidence="4" key="1">
    <citation type="journal article" date="2019" name="Int. J. Syst. Evol. Microbiol.">
        <title>The Global Catalogue of Microorganisms (GCM) 10K type strain sequencing project: providing services to taxonomists for standard genome sequencing and annotation.</title>
        <authorList>
            <consortium name="The Broad Institute Genomics Platform"/>
            <consortium name="The Broad Institute Genome Sequencing Center for Infectious Disease"/>
            <person name="Wu L."/>
            <person name="Ma J."/>
        </authorList>
    </citation>
    <scope>NUCLEOTIDE SEQUENCE [LARGE SCALE GENOMIC DNA]</scope>
    <source>
        <strain evidence="4">CGMCC 1.15480</strain>
    </source>
</reference>
<dbReference type="RefSeq" id="WP_188665273.1">
    <property type="nucleotide sequence ID" value="NZ_BMJI01000001.1"/>
</dbReference>
<feature type="domain" description="Septum formation-related" evidence="2">
    <location>
        <begin position="53"/>
        <end position="147"/>
    </location>
</feature>
<dbReference type="PROSITE" id="PS51257">
    <property type="entry name" value="PROKAR_LIPOPROTEIN"/>
    <property type="match status" value="1"/>
</dbReference>
<dbReference type="EMBL" id="BMJI01000001">
    <property type="protein sequence ID" value="GGC79754.1"/>
    <property type="molecule type" value="Genomic_DNA"/>
</dbReference>
<organism evidence="3 4">
    <name type="scientific">Tersicoccus solisilvae</name>
    <dbReference type="NCBI Taxonomy" id="1882339"/>
    <lineage>
        <taxon>Bacteria</taxon>
        <taxon>Bacillati</taxon>
        <taxon>Actinomycetota</taxon>
        <taxon>Actinomycetes</taxon>
        <taxon>Micrococcales</taxon>
        <taxon>Micrococcaceae</taxon>
        <taxon>Tersicoccus</taxon>
    </lineage>
</organism>
<protein>
    <recommendedName>
        <fullName evidence="2">Septum formation-related domain-containing protein</fullName>
    </recommendedName>
</protein>
<sequence length="163" mass="17163">MSARPLRAPAPVLALAVALTLTACAPAGSGVPRDALGRVTESARTSAWALAVGDCTAALDATGTLETVDVVPCEAPHAFEVFSSRTMTEPTFPGLDQTDDLAARECRSAFTAFVGVPPDRSRYTVLFLHPTQRSWDEQTDRELLCLAGRSSGGVTGSLKDVEE</sequence>
<dbReference type="InterPro" id="IPR026004">
    <property type="entry name" value="Septum_form"/>
</dbReference>
<comment type="caution">
    <text evidence="3">The sequence shown here is derived from an EMBL/GenBank/DDBJ whole genome shotgun (WGS) entry which is preliminary data.</text>
</comment>
<evidence type="ECO:0000256" key="1">
    <source>
        <dbReference type="SAM" id="SignalP"/>
    </source>
</evidence>
<dbReference type="Proteomes" id="UP000597761">
    <property type="component" value="Unassembled WGS sequence"/>
</dbReference>
<accession>A0ABQ1NKX5</accession>
<keyword evidence="4" id="KW-1185">Reference proteome</keyword>